<proteinExistence type="predicted"/>
<reference evidence="1 2" key="1">
    <citation type="journal article" date="2022" name="DNA Res.">
        <title>Chromosomal-level genome assembly of the orchid tree Bauhinia variegata (Leguminosae; Cercidoideae) supports the allotetraploid origin hypothesis of Bauhinia.</title>
        <authorList>
            <person name="Zhong Y."/>
            <person name="Chen Y."/>
            <person name="Zheng D."/>
            <person name="Pang J."/>
            <person name="Liu Y."/>
            <person name="Luo S."/>
            <person name="Meng S."/>
            <person name="Qian L."/>
            <person name="Wei D."/>
            <person name="Dai S."/>
            <person name="Zhou R."/>
        </authorList>
    </citation>
    <scope>NUCLEOTIDE SEQUENCE [LARGE SCALE GENOMIC DNA]</scope>
    <source>
        <strain evidence="1">BV-YZ2020</strain>
    </source>
</reference>
<sequence length="674" mass="76310">MVELQTCATLVNASALRAIEQEVKGESANVITEISNELQREKQKNAELMERISILEAQMQERNKETLVTNGQRNYQHAIVKSFKKFKRQKIDMLTDKKESQSMASQNKSDTEGLVSIEMNPENCLVNWMSRDDNQVLYHEKFKDSDSVADFDETDSDDDCDYKYDDNDIENGHINRELDGNARTESVPEHVDKRSHIQCLESFSVCQSDPTANLSLEDNENQRTIARTSKSQFETHEGEEIIENTGGHNAPVEVPCSGSGSTSQYRKPLKVAFCPKEVKRIIDCDALLQKNAQSHTIRKIIVFASLGIRHGCEDMYELDFNHFSIIKKGETYVSPRNPGEHVLYENPGVRRKIFYPNRQNPILCPVQILEEEKAMRPSDASCPSCLFLCIKYGGRTRNLPQNEYVRQRMGRNKLKSFGPLMCRMAMLVHIRSGSFFFKALGITLLFMAGFPDDLVQRETKYKNLDLLQKYYRTDEDAQGEELFLPHPVTSEHQELPEPQNSTRKSPPTKSKGRKHTNSINKTQNLQLEQSAPSTSAPSQFGLTGYTSAHRYSMATFHSMPSQNSQDTCQMPNPLLAPPSTTNTSYPMLPPPPRSTFLPIMYWPPPNAFPPGPYPSTYGYQSFPPPANYFTFHSHPYYNHPSIAKLMEGSGMNDLASEESESDSGSTSGGTEQKQ</sequence>
<dbReference type="Proteomes" id="UP000828941">
    <property type="component" value="Chromosome 14"/>
</dbReference>
<evidence type="ECO:0000313" key="2">
    <source>
        <dbReference type="Proteomes" id="UP000828941"/>
    </source>
</evidence>
<accession>A0ACB9KFC9</accession>
<organism evidence="1 2">
    <name type="scientific">Bauhinia variegata</name>
    <name type="common">Purple orchid tree</name>
    <name type="synonym">Phanera variegata</name>
    <dbReference type="NCBI Taxonomy" id="167791"/>
    <lineage>
        <taxon>Eukaryota</taxon>
        <taxon>Viridiplantae</taxon>
        <taxon>Streptophyta</taxon>
        <taxon>Embryophyta</taxon>
        <taxon>Tracheophyta</taxon>
        <taxon>Spermatophyta</taxon>
        <taxon>Magnoliopsida</taxon>
        <taxon>eudicotyledons</taxon>
        <taxon>Gunneridae</taxon>
        <taxon>Pentapetalae</taxon>
        <taxon>rosids</taxon>
        <taxon>fabids</taxon>
        <taxon>Fabales</taxon>
        <taxon>Fabaceae</taxon>
        <taxon>Cercidoideae</taxon>
        <taxon>Cercideae</taxon>
        <taxon>Bauhiniinae</taxon>
        <taxon>Bauhinia</taxon>
    </lineage>
</organism>
<evidence type="ECO:0000313" key="1">
    <source>
        <dbReference type="EMBL" id="KAI4295893.1"/>
    </source>
</evidence>
<dbReference type="EMBL" id="CM039439">
    <property type="protein sequence ID" value="KAI4295893.1"/>
    <property type="molecule type" value="Genomic_DNA"/>
</dbReference>
<protein>
    <submittedName>
        <fullName evidence="1">Uncharacterized protein</fullName>
    </submittedName>
</protein>
<comment type="caution">
    <text evidence="1">The sequence shown here is derived from an EMBL/GenBank/DDBJ whole genome shotgun (WGS) entry which is preliminary data.</text>
</comment>
<keyword evidence="2" id="KW-1185">Reference proteome</keyword>
<name>A0ACB9KFC9_BAUVA</name>
<gene>
    <name evidence="1" type="ORF">L6164_035889</name>
</gene>